<accession>A0A967E1E0</accession>
<evidence type="ECO:0000259" key="1">
    <source>
        <dbReference type="Pfam" id="PF00535"/>
    </source>
</evidence>
<comment type="caution">
    <text evidence="2">The sequence shown here is derived from an EMBL/GenBank/DDBJ whole genome shotgun (WGS) entry which is preliminary data.</text>
</comment>
<dbReference type="AlphaFoldDB" id="A0A967E1E0"/>
<keyword evidence="3" id="KW-1185">Reference proteome</keyword>
<dbReference type="Gene3D" id="3.90.550.10">
    <property type="entry name" value="Spore Coat Polysaccharide Biosynthesis Protein SpsA, Chain A"/>
    <property type="match status" value="1"/>
</dbReference>
<sequence length="377" mass="43079">MELSIIILTFKVPHYLNLCLGSVRESIEAIDAEVIVVNNAKDKATSQLVQNEFPEFIYLQNDSNLGFSAGNNVGVKRAKGSYICLLNPDTIVGKNTFKNLLAKAKSLTNLGALGPYLMNGTGHFLPESKRNIPTPQVVFSKLLGKNKSYYPEHIKTKDFSEVEILVGAFMLMRKDRYWQVGGLDETYFMYGEDIDLSYSFLKHNYKNYYLGSEKVIHFKGESTVKNKVYVNRFYNAMLIFYNKHFNQSLLLSNLAKMMLIFIKLVAISRVNKHVVKRKLKIKNLVFVNCNKDIINAFSTHVKFESAKKHQLKAAAAQQFKEKESLFILDANQLSYQQIINLIVENHDIGLYYRIRPKGANYIIGSDSSYIQGEVLEF</sequence>
<dbReference type="InterPro" id="IPR029044">
    <property type="entry name" value="Nucleotide-diphossugar_trans"/>
</dbReference>
<reference evidence="2" key="1">
    <citation type="submission" date="2020-03" db="EMBL/GenBank/DDBJ databases">
        <title>Psychroflexus Maritimus sp. nov., isolate from marine sediment.</title>
        <authorList>
            <person name="Zhong Y.-L."/>
        </authorList>
    </citation>
    <scope>NUCLEOTIDE SEQUENCE</scope>
    <source>
        <strain evidence="2">C1</strain>
    </source>
</reference>
<dbReference type="PANTHER" id="PTHR43179">
    <property type="entry name" value="RHAMNOSYLTRANSFERASE WBBL"/>
    <property type="match status" value="1"/>
</dbReference>
<evidence type="ECO:0000313" key="2">
    <source>
        <dbReference type="EMBL" id="NGZ88684.1"/>
    </source>
</evidence>
<dbReference type="EMBL" id="JAANAS010000001">
    <property type="protein sequence ID" value="NGZ88684.1"/>
    <property type="molecule type" value="Genomic_DNA"/>
</dbReference>
<gene>
    <name evidence="2" type="ORF">G7034_00250</name>
</gene>
<dbReference type="SUPFAM" id="SSF53448">
    <property type="entry name" value="Nucleotide-diphospho-sugar transferases"/>
    <property type="match status" value="1"/>
</dbReference>
<dbReference type="Pfam" id="PF00535">
    <property type="entry name" value="Glycos_transf_2"/>
    <property type="match status" value="1"/>
</dbReference>
<proteinExistence type="predicted"/>
<organism evidence="2 3">
    <name type="scientific">Psychroflexus maritimus</name>
    <dbReference type="NCBI Taxonomy" id="2714865"/>
    <lineage>
        <taxon>Bacteria</taxon>
        <taxon>Pseudomonadati</taxon>
        <taxon>Bacteroidota</taxon>
        <taxon>Flavobacteriia</taxon>
        <taxon>Flavobacteriales</taxon>
        <taxon>Flavobacteriaceae</taxon>
        <taxon>Psychroflexus</taxon>
    </lineage>
</organism>
<dbReference type="PANTHER" id="PTHR43179:SF7">
    <property type="entry name" value="RHAMNOSYLTRANSFERASE WBBL"/>
    <property type="match status" value="1"/>
</dbReference>
<evidence type="ECO:0000313" key="3">
    <source>
        <dbReference type="Proteomes" id="UP000643701"/>
    </source>
</evidence>
<dbReference type="InterPro" id="IPR001173">
    <property type="entry name" value="Glyco_trans_2-like"/>
</dbReference>
<dbReference type="Proteomes" id="UP000643701">
    <property type="component" value="Unassembled WGS sequence"/>
</dbReference>
<dbReference type="CDD" id="cd04186">
    <property type="entry name" value="GT_2_like_c"/>
    <property type="match status" value="1"/>
</dbReference>
<dbReference type="RefSeq" id="WP_166398954.1">
    <property type="nucleotide sequence ID" value="NZ_JAANAS010000001.1"/>
</dbReference>
<feature type="domain" description="Glycosyltransferase 2-like" evidence="1">
    <location>
        <begin position="4"/>
        <end position="179"/>
    </location>
</feature>
<protein>
    <submittedName>
        <fullName evidence="2">Glycosyltransferase family 2 protein</fullName>
    </submittedName>
</protein>
<name>A0A967E1E0_9FLAO</name>